<evidence type="ECO:0000256" key="1">
    <source>
        <dbReference type="PROSITE-ProRule" id="PRU00284"/>
    </source>
</evidence>
<dbReference type="CDD" id="cd00130">
    <property type="entry name" value="PAS"/>
    <property type="match status" value="2"/>
</dbReference>
<dbReference type="Proteomes" id="UP000264693">
    <property type="component" value="Chromosome"/>
</dbReference>
<feature type="domain" description="T-SNARE coiled-coil homology" evidence="5">
    <location>
        <begin position="416"/>
        <end position="478"/>
    </location>
</feature>
<dbReference type="Pfam" id="PF00015">
    <property type="entry name" value="MCPsignal"/>
    <property type="match status" value="1"/>
</dbReference>
<dbReference type="GO" id="GO:0016020">
    <property type="term" value="C:membrane"/>
    <property type="evidence" value="ECO:0007669"/>
    <property type="project" value="InterPro"/>
</dbReference>
<dbReference type="InterPro" id="IPR004089">
    <property type="entry name" value="MCPsignal_dom"/>
</dbReference>
<dbReference type="GO" id="GO:0004888">
    <property type="term" value="F:transmembrane signaling receptor activity"/>
    <property type="evidence" value="ECO:0007669"/>
    <property type="project" value="InterPro"/>
</dbReference>
<dbReference type="PROSITE" id="PS50113">
    <property type="entry name" value="PAC"/>
    <property type="match status" value="2"/>
</dbReference>
<evidence type="ECO:0000313" key="9">
    <source>
        <dbReference type="Proteomes" id="UP000264693"/>
    </source>
</evidence>
<reference evidence="8" key="1">
    <citation type="submission" date="2017-09" db="EMBL/GenBank/DDBJ databases">
        <title>Arcobacter canalis sp. nov., a new species isolated from a water canal contaminated with urban sewage.</title>
        <authorList>
            <person name="Perez-Cataluna A."/>
            <person name="Salas-Masso N."/>
            <person name="Figueras M.J."/>
        </authorList>
    </citation>
    <scope>NUCLEOTIDE SEQUENCE [LARGE SCALE GENOMIC DNA]</scope>
    <source>
        <strain evidence="8">CECT 7727</strain>
    </source>
</reference>
<dbReference type="PRINTS" id="PR00260">
    <property type="entry name" value="CHEMTRNSDUCR"/>
</dbReference>
<dbReference type="SUPFAM" id="SSF58104">
    <property type="entry name" value="Methyl-accepting chemotaxis protein (MCP) signaling domain"/>
    <property type="match status" value="1"/>
</dbReference>
<dbReference type="InterPro" id="IPR035965">
    <property type="entry name" value="PAS-like_dom_sf"/>
</dbReference>
<dbReference type="Proteomes" id="UP000224740">
    <property type="component" value="Unassembled WGS sequence"/>
</dbReference>
<dbReference type="AlphaFoldDB" id="A0A347TMM9"/>
<evidence type="ECO:0000313" key="6">
    <source>
        <dbReference type="EMBL" id="AXX87857.1"/>
    </source>
</evidence>
<evidence type="ECO:0000313" key="8">
    <source>
        <dbReference type="Proteomes" id="UP000224740"/>
    </source>
</evidence>
<dbReference type="PANTHER" id="PTHR24422:SF10">
    <property type="entry name" value="CHEMOTAXIS PROTEIN METHYLTRANSFERASE 2"/>
    <property type="match status" value="1"/>
</dbReference>
<feature type="domain" description="PAC" evidence="4">
    <location>
        <begin position="201"/>
        <end position="256"/>
    </location>
</feature>
<evidence type="ECO:0000259" key="4">
    <source>
        <dbReference type="PROSITE" id="PS50113"/>
    </source>
</evidence>
<evidence type="ECO:0000259" key="3">
    <source>
        <dbReference type="PROSITE" id="PS50112"/>
    </source>
</evidence>
<dbReference type="KEGG" id="amar:AMRN_2143"/>
<dbReference type="PROSITE" id="PS50112">
    <property type="entry name" value="PAS"/>
    <property type="match status" value="1"/>
</dbReference>
<name>A0A347TMM9_9BACT</name>
<dbReference type="InterPro" id="IPR050903">
    <property type="entry name" value="Bact_Chemotaxis_MeTrfase"/>
</dbReference>
<dbReference type="Gene3D" id="1.10.287.950">
    <property type="entry name" value="Methyl-accepting chemotaxis protein"/>
    <property type="match status" value="1"/>
</dbReference>
<dbReference type="SMART" id="SM00283">
    <property type="entry name" value="MA"/>
    <property type="match status" value="1"/>
</dbReference>
<dbReference type="InterPro" id="IPR000014">
    <property type="entry name" value="PAS"/>
</dbReference>
<dbReference type="InterPro" id="IPR001610">
    <property type="entry name" value="PAC"/>
</dbReference>
<sequence length="514" mass="57406">MTLFTSKEDSARLKALEENYAIISFKTDGTIKTANKNFLNVLGYNNLEEIKDKNHSIFCDKNYTNSNDYKKFWKDLNEGLTQTSEFKRYKKNGEAIYIQASYTPIKDKNNNVYEIVKFAQDITKRKIQTLDYAGQIEAISKSQAIIEFNTDGIILNANQNFLDTLGYSLSEIQGKHHSIFCEESYKNSIEYKKFWDKLNNAEFDSGIYLRIGKNNKRIWIQATYNPILDEQNKPFKIVKYATDITERKNLIFDIDENVQKVTKSLDNLSLAAQSMSNEAQVTKKGSEEISVSITQINEAVNDVSLKIQTMLTSIKEISSTSSKAEEITKIAQEQSKDTTSAMMKLNEESEKIGETINLITQIAFQTNILSLNAAVEAATAGEAGKGFAVVAQEVRNLANRSDDAAKEITSAIELIQNLVKSSLSSIGKIDTTIEQITHMSTDISKSMSKQEDISNELSNTAFEASQGVNEVTQSMANVSNSAHNSGDKAKETLSATKELVDVSSNLIAILQKLK</sequence>
<feature type="domain" description="Methyl-accepting transducer" evidence="2">
    <location>
        <begin position="257"/>
        <end position="490"/>
    </location>
</feature>
<feature type="domain" description="PAC" evidence="4">
    <location>
        <begin position="82"/>
        <end position="134"/>
    </location>
</feature>
<evidence type="ECO:0000259" key="2">
    <source>
        <dbReference type="PROSITE" id="PS50111"/>
    </source>
</evidence>
<dbReference type="NCBIfam" id="TIGR00229">
    <property type="entry name" value="sensory_box"/>
    <property type="match status" value="2"/>
</dbReference>
<dbReference type="Pfam" id="PF13426">
    <property type="entry name" value="PAS_9"/>
    <property type="match status" value="2"/>
</dbReference>
<dbReference type="EMBL" id="NXAO01000014">
    <property type="protein sequence ID" value="PHO16140.1"/>
    <property type="molecule type" value="Genomic_DNA"/>
</dbReference>
<dbReference type="InterPro" id="IPR000700">
    <property type="entry name" value="PAS-assoc_C"/>
</dbReference>
<reference evidence="7" key="2">
    <citation type="submission" date="2017-09" db="EMBL/GenBank/DDBJ databases">
        <authorList>
            <person name="Perez-Cataluna A."/>
            <person name="Figueras M.J."/>
            <person name="Salas-Masso N."/>
        </authorList>
    </citation>
    <scope>NUCLEOTIDE SEQUENCE</scope>
    <source>
        <strain evidence="7">CECT 7727</strain>
    </source>
</reference>
<dbReference type="InterPro" id="IPR004090">
    <property type="entry name" value="Chemotax_Me-accpt_rcpt"/>
</dbReference>
<dbReference type="EMBL" id="CP032101">
    <property type="protein sequence ID" value="AXX87857.1"/>
    <property type="molecule type" value="Genomic_DNA"/>
</dbReference>
<dbReference type="GO" id="GO:0007165">
    <property type="term" value="P:signal transduction"/>
    <property type="evidence" value="ECO:0007669"/>
    <property type="project" value="UniProtKB-KW"/>
</dbReference>
<dbReference type="PANTHER" id="PTHR24422">
    <property type="entry name" value="CHEMOTAXIS PROTEIN METHYLTRANSFERASE"/>
    <property type="match status" value="1"/>
</dbReference>
<dbReference type="PROSITE" id="PS50192">
    <property type="entry name" value="T_SNARE"/>
    <property type="match status" value="1"/>
</dbReference>
<dbReference type="Gene3D" id="3.30.450.20">
    <property type="entry name" value="PAS domain"/>
    <property type="match status" value="2"/>
</dbReference>
<evidence type="ECO:0000259" key="5">
    <source>
        <dbReference type="PROSITE" id="PS50192"/>
    </source>
</evidence>
<dbReference type="SMART" id="SM00086">
    <property type="entry name" value="PAC"/>
    <property type="match status" value="2"/>
</dbReference>
<evidence type="ECO:0000313" key="7">
    <source>
        <dbReference type="EMBL" id="PHO16140.1"/>
    </source>
</evidence>
<dbReference type="SUPFAM" id="SSF55785">
    <property type="entry name" value="PYP-like sensor domain (PAS domain)"/>
    <property type="match status" value="2"/>
</dbReference>
<proteinExistence type="predicted"/>
<dbReference type="GO" id="GO:0006935">
    <property type="term" value="P:chemotaxis"/>
    <property type="evidence" value="ECO:0007669"/>
    <property type="project" value="InterPro"/>
</dbReference>
<keyword evidence="8" id="KW-1185">Reference proteome</keyword>
<protein>
    <submittedName>
        <fullName evidence="7">Chemotaxis protein</fullName>
    </submittedName>
    <submittedName>
        <fullName evidence="6">PAS sensor-containing MCP-domain signal transduction protein</fullName>
    </submittedName>
</protein>
<accession>A0A347TMM9</accession>
<reference evidence="6 9" key="3">
    <citation type="submission" date="2018-08" db="EMBL/GenBank/DDBJ databases">
        <title>Complete genome of the Arcobacter marinus type strain JCM 15502.</title>
        <authorList>
            <person name="Miller W.G."/>
            <person name="Yee E."/>
            <person name="Huynh S."/>
            <person name="Parker C.T."/>
        </authorList>
    </citation>
    <scope>NUCLEOTIDE SEQUENCE [LARGE SCALE GENOMIC DNA]</scope>
    <source>
        <strain evidence="6 9">JCM 15502</strain>
    </source>
</reference>
<gene>
    <name evidence="6" type="ORF">AMRN_2143</name>
    <name evidence="7" type="ORF">CPH92_03295</name>
</gene>
<dbReference type="InterPro" id="IPR000727">
    <property type="entry name" value="T_SNARE_dom"/>
</dbReference>
<dbReference type="PROSITE" id="PS50111">
    <property type="entry name" value="CHEMOTAXIS_TRANSDUC_2"/>
    <property type="match status" value="1"/>
</dbReference>
<organism evidence="6 9">
    <name type="scientific">Malaciobacter marinus</name>
    <dbReference type="NCBI Taxonomy" id="505249"/>
    <lineage>
        <taxon>Bacteria</taxon>
        <taxon>Pseudomonadati</taxon>
        <taxon>Campylobacterota</taxon>
        <taxon>Epsilonproteobacteria</taxon>
        <taxon>Campylobacterales</taxon>
        <taxon>Arcobacteraceae</taxon>
        <taxon>Malaciobacter</taxon>
    </lineage>
</organism>
<keyword evidence="1" id="KW-0807">Transducer</keyword>
<feature type="domain" description="PAS" evidence="3">
    <location>
        <begin position="136"/>
        <end position="175"/>
    </location>
</feature>